<evidence type="ECO:0000256" key="8">
    <source>
        <dbReference type="ARBA" id="ARBA00022927"/>
    </source>
</evidence>
<dbReference type="PANTHER" id="PTHR13135">
    <property type="entry name" value="CYTOSOLIC RESINIFERATOXIN BINDING PROTEIN RBP-26"/>
    <property type="match status" value="1"/>
</dbReference>
<feature type="compositionally biased region" description="Polar residues" evidence="11">
    <location>
        <begin position="22"/>
        <end position="35"/>
    </location>
</feature>
<evidence type="ECO:0000256" key="2">
    <source>
        <dbReference type="ARBA" id="ARBA00004496"/>
    </source>
</evidence>
<evidence type="ECO:0000256" key="9">
    <source>
        <dbReference type="ARBA" id="ARBA00023242"/>
    </source>
</evidence>
<dbReference type="PANTHER" id="PTHR13135:SF0">
    <property type="entry name" value="PHOSPHORYLATED ADAPTER RNA EXPORT PROTEIN"/>
    <property type="match status" value="1"/>
</dbReference>
<evidence type="ECO:0000256" key="3">
    <source>
        <dbReference type="ARBA" id="ARBA00006094"/>
    </source>
</evidence>
<comment type="subcellular location">
    <subcellularLocation>
        <location evidence="2">Cytoplasm</location>
    </subcellularLocation>
    <subcellularLocation>
        <location evidence="1">Nucleus</location>
    </subcellularLocation>
</comment>
<keyword evidence="6" id="KW-0963">Cytoplasm</keyword>
<keyword evidence="8" id="KW-0653">Protein transport</keyword>
<evidence type="ECO:0000256" key="10">
    <source>
        <dbReference type="ARBA" id="ARBA00030834"/>
    </source>
</evidence>
<dbReference type="FunFam" id="1.10.10.1440:FF:000001">
    <property type="entry name" value="phosphorylated adapter RNA export protein-like"/>
    <property type="match status" value="1"/>
</dbReference>
<keyword evidence="9" id="KW-0539">Nucleus</keyword>
<feature type="compositionally biased region" description="Basic residues" evidence="11">
    <location>
        <begin position="288"/>
        <end position="297"/>
    </location>
</feature>
<evidence type="ECO:0000256" key="11">
    <source>
        <dbReference type="SAM" id="MobiDB-lite"/>
    </source>
</evidence>
<name>A0A6M2DFT4_XENCH</name>
<reference evidence="13" key="1">
    <citation type="submission" date="2020-03" db="EMBL/GenBank/DDBJ databases">
        <title>Transcriptomic Profiling of the Digestive Tract of the Rat Flea, Xenopsylla cheopis, Following Blood Feeding and Infection with Yersinia pestis.</title>
        <authorList>
            <person name="Bland D.M."/>
            <person name="Martens C.A."/>
            <person name="Virtaneva K."/>
            <person name="Kanakabandi K."/>
            <person name="Long D."/>
            <person name="Rosenke R."/>
            <person name="Saturday G.A."/>
            <person name="Hoyt F.H."/>
            <person name="Bruno D.P."/>
            <person name="Ribeiro J.M.C."/>
            <person name="Hinnebusch J."/>
        </authorList>
    </citation>
    <scope>NUCLEOTIDE SEQUENCE</scope>
</reference>
<dbReference type="Pfam" id="PF10258">
    <property type="entry name" value="PHAX_RNA-bd"/>
    <property type="match status" value="1"/>
</dbReference>
<dbReference type="GO" id="GO:0005737">
    <property type="term" value="C:cytoplasm"/>
    <property type="evidence" value="ECO:0007669"/>
    <property type="project" value="UniProtKB-SubCell"/>
</dbReference>
<protein>
    <recommendedName>
        <fullName evidence="4">Phosphorylated adapter RNA export protein</fullName>
    </recommendedName>
    <alternativeName>
        <fullName evidence="10">RNA U small nuclear RNA export adapter protein</fullName>
    </alternativeName>
</protein>
<feature type="compositionally biased region" description="Basic and acidic residues" evidence="11">
    <location>
        <begin position="298"/>
        <end position="317"/>
    </location>
</feature>
<dbReference type="GO" id="GO:0003723">
    <property type="term" value="F:RNA binding"/>
    <property type="evidence" value="ECO:0007669"/>
    <property type="project" value="UniProtKB-KW"/>
</dbReference>
<evidence type="ECO:0000256" key="7">
    <source>
        <dbReference type="ARBA" id="ARBA00022884"/>
    </source>
</evidence>
<proteinExistence type="inferred from homology"/>
<feature type="region of interest" description="Disordered" evidence="11">
    <location>
        <begin position="288"/>
        <end position="317"/>
    </location>
</feature>
<feature type="compositionally biased region" description="Polar residues" evidence="11">
    <location>
        <begin position="1"/>
        <end position="10"/>
    </location>
</feature>
<evidence type="ECO:0000256" key="1">
    <source>
        <dbReference type="ARBA" id="ARBA00004123"/>
    </source>
</evidence>
<comment type="similarity">
    <text evidence="3">Belongs to the PHAX family.</text>
</comment>
<evidence type="ECO:0000259" key="12">
    <source>
        <dbReference type="Pfam" id="PF10258"/>
    </source>
</evidence>
<feature type="domain" description="Phosphorylated adapter RNA export protein RNA-binding" evidence="12">
    <location>
        <begin position="200"/>
        <end position="283"/>
    </location>
</feature>
<evidence type="ECO:0000256" key="6">
    <source>
        <dbReference type="ARBA" id="ARBA00022490"/>
    </source>
</evidence>
<dbReference type="InterPro" id="IPR039047">
    <property type="entry name" value="PHAX"/>
</dbReference>
<accession>A0A6M2DFT4</accession>
<keyword evidence="5" id="KW-0813">Transport</keyword>
<dbReference type="AlphaFoldDB" id="A0A6M2DFT4"/>
<keyword evidence="7" id="KW-0694">RNA-binding</keyword>
<dbReference type="GO" id="GO:0005634">
    <property type="term" value="C:nucleus"/>
    <property type="evidence" value="ECO:0007669"/>
    <property type="project" value="UniProtKB-SubCell"/>
</dbReference>
<evidence type="ECO:0000313" key="13">
    <source>
        <dbReference type="EMBL" id="NOV44966.1"/>
    </source>
</evidence>
<evidence type="ECO:0000256" key="4">
    <source>
        <dbReference type="ARBA" id="ARBA00016856"/>
    </source>
</evidence>
<dbReference type="InterPro" id="IPR038092">
    <property type="entry name" value="PHAX_RNA-binding_sf"/>
</dbReference>
<dbReference type="GO" id="GO:0015031">
    <property type="term" value="P:protein transport"/>
    <property type="evidence" value="ECO:0007669"/>
    <property type="project" value="UniProtKB-KW"/>
</dbReference>
<organism evidence="13">
    <name type="scientific">Xenopsylla cheopis</name>
    <name type="common">Oriental rat flea</name>
    <name type="synonym">Pulex cheopis</name>
    <dbReference type="NCBI Taxonomy" id="163159"/>
    <lineage>
        <taxon>Eukaryota</taxon>
        <taxon>Metazoa</taxon>
        <taxon>Ecdysozoa</taxon>
        <taxon>Arthropoda</taxon>
        <taxon>Hexapoda</taxon>
        <taxon>Insecta</taxon>
        <taxon>Pterygota</taxon>
        <taxon>Neoptera</taxon>
        <taxon>Endopterygota</taxon>
        <taxon>Siphonaptera</taxon>
        <taxon>Pulicidae</taxon>
        <taxon>Xenopsyllinae</taxon>
        <taxon>Xenopsylla</taxon>
    </lineage>
</organism>
<dbReference type="EMBL" id="GIIL01001240">
    <property type="protein sequence ID" value="NOV44966.1"/>
    <property type="molecule type" value="Transcribed_RNA"/>
</dbReference>
<sequence>MDGDSINTQDEPLDDDLYTPLQRVTNIASQSSTKPTTDELEDYIDSPSCESDADPDSDNQSQTKKLKVKNTLKPLTSADSKKKSYDIWSHIQEDALTESLGGCGVSQDLSRNVESYDYRQAQRFRKFSTESTDGNSVPKVSDDNVDCKSRKHKRKFRDRGNISLRLGKANSNNKNTAHNRINQRTLLDLIVTSEDTEDDIANDIASKLYEPKDSLILRAVKAIGKEKCVQLYYKTQKVEKDGGMTVVEGTRRRTPGGVFIFLMKHDNDIPKAQLKEVFIEDRKMAITKKKNSDKKKRKEDYKKFQRKMQEGAEGKMK</sequence>
<evidence type="ECO:0000256" key="5">
    <source>
        <dbReference type="ARBA" id="ARBA00022448"/>
    </source>
</evidence>
<dbReference type="InterPro" id="IPR019385">
    <property type="entry name" value="PHAX_RNA-binding_domain"/>
</dbReference>
<dbReference type="Gene3D" id="1.10.10.1440">
    <property type="entry name" value="PHAX RNA-binding domain"/>
    <property type="match status" value="1"/>
</dbReference>
<feature type="region of interest" description="Disordered" evidence="11">
    <location>
        <begin position="1"/>
        <end position="71"/>
    </location>
</feature>
<dbReference type="GO" id="GO:0006408">
    <property type="term" value="P:snRNA export from nucleus"/>
    <property type="evidence" value="ECO:0007669"/>
    <property type="project" value="InterPro"/>
</dbReference>